<evidence type="ECO:0000313" key="12">
    <source>
        <dbReference type="Proteomes" id="UP000813427"/>
    </source>
</evidence>
<evidence type="ECO:0000256" key="6">
    <source>
        <dbReference type="ARBA" id="ARBA00023004"/>
    </source>
</evidence>
<dbReference type="PANTHER" id="PTHR46206">
    <property type="entry name" value="CYTOCHROME P450"/>
    <property type="match status" value="1"/>
</dbReference>
<dbReference type="AlphaFoldDB" id="A0A8K0RRS6"/>
<dbReference type="EMBL" id="JAGPXF010000006">
    <property type="protein sequence ID" value="KAH7239264.1"/>
    <property type="molecule type" value="Genomic_DNA"/>
</dbReference>
<evidence type="ECO:0000256" key="7">
    <source>
        <dbReference type="ARBA" id="ARBA00023033"/>
    </source>
</evidence>
<evidence type="ECO:0000256" key="9">
    <source>
        <dbReference type="RuleBase" id="RU000461"/>
    </source>
</evidence>
<proteinExistence type="inferred from homology"/>
<dbReference type="InterPro" id="IPR017972">
    <property type="entry name" value="Cyt_P450_CS"/>
</dbReference>
<keyword evidence="12" id="KW-1185">Reference proteome</keyword>
<dbReference type="Pfam" id="PF00067">
    <property type="entry name" value="p450"/>
    <property type="match status" value="1"/>
</dbReference>
<dbReference type="PROSITE" id="PS00086">
    <property type="entry name" value="CYTOCHROME_P450"/>
    <property type="match status" value="1"/>
</dbReference>
<sequence length="539" mass="60852">MSSSGGDLGPLLLARLPTVTSPLGIASVLVVLVIALFITEKLISVPYPPDIPLIREPKGARRFSLRTRWAYLTDCKALFHDAYHDYLKKGKPVVIPGFGFRIEVMLPQSQMRWVLNQPDDVLDMPKALAEVDQVKWALGHDKYVVDAWQGLIVKYDLNRAIENIANNMKDELHVVFDEQFGTDTENWTRVDLTQTVKMIVAQAASRFTVSLPLCRNKEYLQNALDTNELFIMNAGLTGGMPRILQPITGTIFGFLVGSKVSQFNKWIIPLLKQRLDTLKNHPEEPEPQDQVQMMLRYALSKRQDEVGDYETLARRVVAQNFGSIHNTYLQVINLLLNVLGSDVEYNTIAVLRDEMDRVLGTDDSANWTKSAVQAMSRADSVARESLRLGSFGGRAIFRKVMTDDFKTEDGHYLPKGTVISFIGQPASTDSATYEDANKYDPFRFSRARELAASRDEKTPLVTFVTTSPEFLAFGHGKHACPGRFLVDFEMKMILAYALRNYDIKLADEYEGKRPPNTWIAEANNPPSGVQIMVKRRERK</sequence>
<dbReference type="PANTHER" id="PTHR46206:SF1">
    <property type="entry name" value="P450, PUTATIVE (EUROFUNG)-RELATED"/>
    <property type="match status" value="1"/>
</dbReference>
<gene>
    <name evidence="11" type="ORF">BKA59DRAFT_274243</name>
</gene>
<keyword evidence="10" id="KW-1133">Transmembrane helix</keyword>
<dbReference type="Proteomes" id="UP000813427">
    <property type="component" value="Unassembled WGS sequence"/>
</dbReference>
<evidence type="ECO:0000313" key="11">
    <source>
        <dbReference type="EMBL" id="KAH7239264.1"/>
    </source>
</evidence>
<keyword evidence="10" id="KW-0472">Membrane</keyword>
<dbReference type="OrthoDB" id="1844152at2759"/>
<dbReference type="GO" id="GO:0016705">
    <property type="term" value="F:oxidoreductase activity, acting on paired donors, with incorporation or reduction of molecular oxygen"/>
    <property type="evidence" value="ECO:0007669"/>
    <property type="project" value="InterPro"/>
</dbReference>
<dbReference type="InterPro" id="IPR001128">
    <property type="entry name" value="Cyt_P450"/>
</dbReference>
<feature type="transmembrane region" description="Helical" evidence="10">
    <location>
        <begin position="20"/>
        <end position="38"/>
    </location>
</feature>
<dbReference type="Gene3D" id="1.10.630.10">
    <property type="entry name" value="Cytochrome P450"/>
    <property type="match status" value="1"/>
</dbReference>
<evidence type="ECO:0000256" key="2">
    <source>
        <dbReference type="ARBA" id="ARBA00010617"/>
    </source>
</evidence>
<keyword evidence="4 8" id="KW-0479">Metal-binding</keyword>
<accession>A0A8K0RRS6</accession>
<dbReference type="InterPro" id="IPR036396">
    <property type="entry name" value="Cyt_P450_sf"/>
</dbReference>
<comment type="similarity">
    <text evidence="2 9">Belongs to the cytochrome P450 family.</text>
</comment>
<evidence type="ECO:0000256" key="5">
    <source>
        <dbReference type="ARBA" id="ARBA00023002"/>
    </source>
</evidence>
<keyword evidence="3 8" id="KW-0349">Heme</keyword>
<protein>
    <submittedName>
        <fullName evidence="11">Cytochrome P450</fullName>
    </submittedName>
</protein>
<evidence type="ECO:0000256" key="4">
    <source>
        <dbReference type="ARBA" id="ARBA00022723"/>
    </source>
</evidence>
<keyword evidence="10" id="KW-0812">Transmembrane</keyword>
<organism evidence="11 12">
    <name type="scientific">Fusarium tricinctum</name>
    <dbReference type="NCBI Taxonomy" id="61284"/>
    <lineage>
        <taxon>Eukaryota</taxon>
        <taxon>Fungi</taxon>
        <taxon>Dikarya</taxon>
        <taxon>Ascomycota</taxon>
        <taxon>Pezizomycotina</taxon>
        <taxon>Sordariomycetes</taxon>
        <taxon>Hypocreomycetidae</taxon>
        <taxon>Hypocreales</taxon>
        <taxon>Nectriaceae</taxon>
        <taxon>Fusarium</taxon>
        <taxon>Fusarium tricinctum species complex</taxon>
    </lineage>
</organism>
<feature type="binding site" description="axial binding residue" evidence="8">
    <location>
        <position position="480"/>
    </location>
    <ligand>
        <name>heme</name>
        <dbReference type="ChEBI" id="CHEBI:30413"/>
    </ligand>
    <ligandPart>
        <name>Fe</name>
        <dbReference type="ChEBI" id="CHEBI:18248"/>
    </ligandPart>
</feature>
<dbReference type="GO" id="GO:0020037">
    <property type="term" value="F:heme binding"/>
    <property type="evidence" value="ECO:0007669"/>
    <property type="project" value="InterPro"/>
</dbReference>
<evidence type="ECO:0000256" key="10">
    <source>
        <dbReference type="SAM" id="Phobius"/>
    </source>
</evidence>
<dbReference type="InterPro" id="IPR002403">
    <property type="entry name" value="Cyt_P450_E_grp-IV"/>
</dbReference>
<evidence type="ECO:0000256" key="3">
    <source>
        <dbReference type="ARBA" id="ARBA00022617"/>
    </source>
</evidence>
<evidence type="ECO:0000256" key="8">
    <source>
        <dbReference type="PIRSR" id="PIRSR602403-1"/>
    </source>
</evidence>
<keyword evidence="6 8" id="KW-0408">Iron</keyword>
<reference evidence="11" key="1">
    <citation type="journal article" date="2021" name="Nat. Commun.">
        <title>Genetic determinants of endophytism in the Arabidopsis root mycobiome.</title>
        <authorList>
            <person name="Mesny F."/>
            <person name="Miyauchi S."/>
            <person name="Thiergart T."/>
            <person name="Pickel B."/>
            <person name="Atanasova L."/>
            <person name="Karlsson M."/>
            <person name="Huettel B."/>
            <person name="Barry K.W."/>
            <person name="Haridas S."/>
            <person name="Chen C."/>
            <person name="Bauer D."/>
            <person name="Andreopoulos W."/>
            <person name="Pangilinan J."/>
            <person name="LaButti K."/>
            <person name="Riley R."/>
            <person name="Lipzen A."/>
            <person name="Clum A."/>
            <person name="Drula E."/>
            <person name="Henrissat B."/>
            <person name="Kohler A."/>
            <person name="Grigoriev I.V."/>
            <person name="Martin F.M."/>
            <person name="Hacquard S."/>
        </authorList>
    </citation>
    <scope>NUCLEOTIDE SEQUENCE</scope>
    <source>
        <strain evidence="11">MPI-SDFR-AT-0068</strain>
    </source>
</reference>
<keyword evidence="7 9" id="KW-0503">Monooxygenase</keyword>
<evidence type="ECO:0000256" key="1">
    <source>
        <dbReference type="ARBA" id="ARBA00001971"/>
    </source>
</evidence>
<dbReference type="GO" id="GO:0004497">
    <property type="term" value="F:monooxygenase activity"/>
    <property type="evidence" value="ECO:0007669"/>
    <property type="project" value="UniProtKB-KW"/>
</dbReference>
<comment type="cofactor">
    <cofactor evidence="1 8">
        <name>heme</name>
        <dbReference type="ChEBI" id="CHEBI:30413"/>
    </cofactor>
</comment>
<dbReference type="CDD" id="cd11041">
    <property type="entry name" value="CYP503A1-like"/>
    <property type="match status" value="1"/>
</dbReference>
<dbReference type="PRINTS" id="PR00465">
    <property type="entry name" value="EP450IV"/>
</dbReference>
<dbReference type="SUPFAM" id="SSF48264">
    <property type="entry name" value="Cytochrome P450"/>
    <property type="match status" value="1"/>
</dbReference>
<name>A0A8K0RRS6_9HYPO</name>
<keyword evidence="5 9" id="KW-0560">Oxidoreductase</keyword>
<comment type="caution">
    <text evidence="11">The sequence shown here is derived from an EMBL/GenBank/DDBJ whole genome shotgun (WGS) entry which is preliminary data.</text>
</comment>
<dbReference type="GO" id="GO:0005506">
    <property type="term" value="F:iron ion binding"/>
    <property type="evidence" value="ECO:0007669"/>
    <property type="project" value="InterPro"/>
</dbReference>